<organism evidence="2 3">
    <name type="scientific">Microbacterium foliorum</name>
    <dbReference type="NCBI Taxonomy" id="104336"/>
    <lineage>
        <taxon>Bacteria</taxon>
        <taxon>Bacillati</taxon>
        <taxon>Actinomycetota</taxon>
        <taxon>Actinomycetes</taxon>
        <taxon>Micrococcales</taxon>
        <taxon>Microbacteriaceae</taxon>
        <taxon>Microbacterium</taxon>
    </lineage>
</organism>
<dbReference type="InterPro" id="IPR005247">
    <property type="entry name" value="YbhB_YbcL/LppC-like"/>
</dbReference>
<comment type="similarity">
    <text evidence="1">Belongs to the UPF0098 family.</text>
</comment>
<dbReference type="Gene3D" id="3.90.280.10">
    <property type="entry name" value="PEBP-like"/>
    <property type="match status" value="1"/>
</dbReference>
<dbReference type="SUPFAM" id="SSF49777">
    <property type="entry name" value="PEBP-like"/>
    <property type="match status" value="1"/>
</dbReference>
<dbReference type="Pfam" id="PF01161">
    <property type="entry name" value="PBP"/>
    <property type="match status" value="1"/>
</dbReference>
<gene>
    <name evidence="2" type="ORF">QE375_000686</name>
</gene>
<dbReference type="CDD" id="cd00865">
    <property type="entry name" value="PEBP_bact_arch"/>
    <property type="match status" value="1"/>
</dbReference>
<dbReference type="Proteomes" id="UP001249291">
    <property type="component" value="Unassembled WGS sequence"/>
</dbReference>
<dbReference type="GO" id="GO:0004860">
    <property type="term" value="F:protein kinase inhibitor activity"/>
    <property type="evidence" value="ECO:0007669"/>
    <property type="project" value="UniProtKB-KW"/>
</dbReference>
<evidence type="ECO:0000313" key="3">
    <source>
        <dbReference type="Proteomes" id="UP001249291"/>
    </source>
</evidence>
<dbReference type="NCBIfam" id="TIGR00481">
    <property type="entry name" value="YbhB/YbcL family Raf kinase inhibitor-like protein"/>
    <property type="match status" value="1"/>
</dbReference>
<evidence type="ECO:0000313" key="2">
    <source>
        <dbReference type="EMBL" id="MDR6141132.1"/>
    </source>
</evidence>
<dbReference type="InterPro" id="IPR036610">
    <property type="entry name" value="PEBP-like_sf"/>
</dbReference>
<proteinExistence type="inferred from homology"/>
<evidence type="ECO:0000256" key="1">
    <source>
        <dbReference type="ARBA" id="ARBA00007120"/>
    </source>
</evidence>
<sequence length="187" mass="19909">MTNDPNWKLPEVPSFSLTSPDFVDGAHLPMWVRGSAGGGEDRSPALQWTGAPEGTQSYVLSVFDPDAPSGSGFWHWTLIDIPAGVTTLARGAGTEDDLLPPKAKRRRNEYGTDIFIGAAPPAGHGPHRYFYTLSALDIPMLEVAADATPAIVGLRLRPHIIGRAQILGYQETTADGKPAYGEDGASA</sequence>
<dbReference type="InterPro" id="IPR008914">
    <property type="entry name" value="PEBP"/>
</dbReference>
<reference evidence="2 3" key="1">
    <citation type="submission" date="2023-08" db="EMBL/GenBank/DDBJ databases">
        <title>Functional and genomic diversity of the sorghum phyllosphere microbiome.</title>
        <authorList>
            <person name="Shade A."/>
        </authorList>
    </citation>
    <scope>NUCLEOTIDE SEQUENCE [LARGE SCALE GENOMIC DNA]</scope>
    <source>
        <strain evidence="2 3">SORGH_AS_0445</strain>
    </source>
</reference>
<accession>A0ABU1HMS3</accession>
<protein>
    <submittedName>
        <fullName evidence="2">Raf kinase inhibitor-like YbhB/YbcL family protein</fullName>
    </submittedName>
</protein>
<keyword evidence="2" id="KW-0649">Protein kinase inhibitor</keyword>
<comment type="caution">
    <text evidence="2">The sequence shown here is derived from an EMBL/GenBank/DDBJ whole genome shotgun (WGS) entry which is preliminary data.</text>
</comment>
<dbReference type="RefSeq" id="WP_309687605.1">
    <property type="nucleotide sequence ID" value="NZ_JAVIZQ010000001.1"/>
</dbReference>
<name>A0ABU1HMS3_9MICO</name>
<dbReference type="EMBL" id="JAVIZQ010000001">
    <property type="protein sequence ID" value="MDR6141132.1"/>
    <property type="molecule type" value="Genomic_DNA"/>
</dbReference>
<keyword evidence="3" id="KW-1185">Reference proteome</keyword>
<dbReference type="PANTHER" id="PTHR30289:SF1">
    <property type="entry name" value="PEBP (PHOSPHATIDYLETHANOLAMINE-BINDING PROTEIN) FAMILY PROTEIN"/>
    <property type="match status" value="1"/>
</dbReference>
<dbReference type="PANTHER" id="PTHR30289">
    <property type="entry name" value="UNCHARACTERIZED PROTEIN YBCL-RELATED"/>
    <property type="match status" value="1"/>
</dbReference>